<dbReference type="NCBIfam" id="TIGR03420">
    <property type="entry name" value="DnaA_homol_Hda"/>
    <property type="match status" value="1"/>
</dbReference>
<evidence type="ECO:0000313" key="2">
    <source>
        <dbReference type="EMBL" id="TSE18725.1"/>
    </source>
</evidence>
<dbReference type="Gene3D" id="1.10.8.60">
    <property type="match status" value="1"/>
</dbReference>
<proteinExistence type="predicted"/>
<reference evidence="2 3" key="1">
    <citation type="submission" date="2019-07" db="EMBL/GenBank/DDBJ databases">
        <title>Tepidimonas alkaliphilus YIM 72238 draft genome.</title>
        <authorList>
            <person name="Da Costa M.S."/>
            <person name="Froufe H.J.C."/>
            <person name="Egas C."/>
            <person name="Albuquerque L."/>
        </authorList>
    </citation>
    <scope>NUCLEOTIDE SEQUENCE [LARGE SCALE GENOMIC DNA]</scope>
    <source>
        <strain evidence="2 3">YIM 72238</strain>
    </source>
</reference>
<dbReference type="GO" id="GO:0032297">
    <property type="term" value="P:negative regulation of DNA-templated DNA replication initiation"/>
    <property type="evidence" value="ECO:0007669"/>
    <property type="project" value="InterPro"/>
</dbReference>
<dbReference type="SUPFAM" id="SSF52540">
    <property type="entry name" value="P-loop containing nucleoside triphosphate hydrolases"/>
    <property type="match status" value="1"/>
</dbReference>
<gene>
    <name evidence="2" type="primary">hda</name>
    <name evidence="2" type="ORF">Talka_02017</name>
</gene>
<dbReference type="Pfam" id="PF22688">
    <property type="entry name" value="Hda_lid"/>
    <property type="match status" value="1"/>
</dbReference>
<sequence length="225" mass="24617">MRQLALDLGLAPLPTLEAFCADGNEAALDALRRWLRERPAEPLYLWGPPGCGKTHLLRAAALALTERGERAGWLDADVAPQPFDDGWAAVLLDNVQRYDAARQAAAFNWFVNAQTPACGAPRPLLAAGDRPPADLPLRDDLRSRLAWGQVHALRPLPESACRAVLRRLAAARGFALPEEVLDYVLARHARDLGSLTALLERLDGYALRTQRPVTVPLVRAMLAET</sequence>
<comment type="caution">
    <text evidence="2">The sequence shown here is derived from an EMBL/GenBank/DDBJ whole genome shotgun (WGS) entry which is preliminary data.</text>
</comment>
<feature type="domain" description="Hda lid" evidence="1">
    <location>
        <begin position="162"/>
        <end position="222"/>
    </location>
</feature>
<dbReference type="PANTHER" id="PTHR30050:SF5">
    <property type="entry name" value="DNAA REGULATORY INACTIVATOR HDA"/>
    <property type="match status" value="1"/>
</dbReference>
<evidence type="ECO:0000259" key="1">
    <source>
        <dbReference type="Pfam" id="PF22688"/>
    </source>
</evidence>
<dbReference type="PANTHER" id="PTHR30050">
    <property type="entry name" value="CHROMOSOMAL REPLICATION INITIATOR PROTEIN DNAA"/>
    <property type="match status" value="1"/>
</dbReference>
<dbReference type="OrthoDB" id="9784878at2"/>
<dbReference type="RefSeq" id="WP_143891205.1">
    <property type="nucleotide sequence ID" value="NZ_VJNB01000011.1"/>
</dbReference>
<dbReference type="GO" id="GO:0005886">
    <property type="term" value="C:plasma membrane"/>
    <property type="evidence" value="ECO:0007669"/>
    <property type="project" value="TreeGrafter"/>
</dbReference>
<dbReference type="GO" id="GO:0003688">
    <property type="term" value="F:DNA replication origin binding"/>
    <property type="evidence" value="ECO:0007669"/>
    <property type="project" value="TreeGrafter"/>
</dbReference>
<dbReference type="InterPro" id="IPR027417">
    <property type="entry name" value="P-loop_NTPase"/>
</dbReference>
<dbReference type="Proteomes" id="UP000315736">
    <property type="component" value="Unassembled WGS sequence"/>
</dbReference>
<accession>A0A554W570</accession>
<evidence type="ECO:0000313" key="3">
    <source>
        <dbReference type="Proteomes" id="UP000315736"/>
    </source>
</evidence>
<protein>
    <submittedName>
        <fullName evidence="2">DnaA regulatory inactivator Hda</fullName>
    </submittedName>
</protein>
<dbReference type="CDD" id="cd00009">
    <property type="entry name" value="AAA"/>
    <property type="match status" value="1"/>
</dbReference>
<organism evidence="2 3">
    <name type="scientific">Tepidimonas alkaliphilus</name>
    <dbReference type="NCBI Taxonomy" id="2588942"/>
    <lineage>
        <taxon>Bacteria</taxon>
        <taxon>Pseudomonadati</taxon>
        <taxon>Pseudomonadota</taxon>
        <taxon>Betaproteobacteria</taxon>
        <taxon>Burkholderiales</taxon>
        <taxon>Tepidimonas</taxon>
    </lineage>
</organism>
<name>A0A554W570_9BURK</name>
<dbReference type="Gene3D" id="3.40.50.300">
    <property type="entry name" value="P-loop containing nucleotide triphosphate hydrolases"/>
    <property type="match status" value="1"/>
</dbReference>
<dbReference type="AlphaFoldDB" id="A0A554W570"/>
<dbReference type="InterPro" id="IPR017788">
    <property type="entry name" value="Hda"/>
</dbReference>
<dbReference type="InterPro" id="IPR055199">
    <property type="entry name" value="Hda_lid"/>
</dbReference>
<keyword evidence="3" id="KW-1185">Reference proteome</keyword>
<dbReference type="EMBL" id="VJNB01000011">
    <property type="protein sequence ID" value="TSE18725.1"/>
    <property type="molecule type" value="Genomic_DNA"/>
</dbReference>
<dbReference type="GO" id="GO:0006270">
    <property type="term" value="P:DNA replication initiation"/>
    <property type="evidence" value="ECO:0007669"/>
    <property type="project" value="TreeGrafter"/>
</dbReference>